<keyword evidence="2" id="KW-1185">Reference proteome</keyword>
<dbReference type="EMBL" id="JNBR01002129">
    <property type="protein sequence ID" value="OQR83640.1"/>
    <property type="molecule type" value="Genomic_DNA"/>
</dbReference>
<comment type="caution">
    <text evidence="1">The sequence shown here is derived from an EMBL/GenBank/DDBJ whole genome shotgun (WGS) entry which is preliminary data.</text>
</comment>
<gene>
    <name evidence="1" type="ORF">ACHHYP_14480</name>
</gene>
<name>A0A1V9YD52_ACHHY</name>
<dbReference type="Proteomes" id="UP000243579">
    <property type="component" value="Unassembled WGS sequence"/>
</dbReference>
<evidence type="ECO:0000313" key="1">
    <source>
        <dbReference type="EMBL" id="OQR83640.1"/>
    </source>
</evidence>
<sequence>MNSLPSALVHDVLLSFLDAPSLGCLGASSRAWAAEVDETPAWRACVQRRFDVCVEAFPTAAPRVWRAVFTRLVEDAHVIARAASATDVLILYKQPVALSPDARPIHQEIILMQGLRRFPSDVSLLQAYAAAIRASLVVQI</sequence>
<dbReference type="STRING" id="1202772.A0A1V9YD52"/>
<reference evidence="1 2" key="1">
    <citation type="journal article" date="2014" name="Genome Biol. Evol.">
        <title>The secreted proteins of Achlya hypogyna and Thraustotheca clavata identify the ancestral oomycete secretome and reveal gene acquisitions by horizontal gene transfer.</title>
        <authorList>
            <person name="Misner I."/>
            <person name="Blouin N."/>
            <person name="Leonard G."/>
            <person name="Richards T.A."/>
            <person name="Lane C.E."/>
        </authorList>
    </citation>
    <scope>NUCLEOTIDE SEQUENCE [LARGE SCALE GENOMIC DNA]</scope>
    <source>
        <strain evidence="1 2">ATCC 48635</strain>
    </source>
</reference>
<evidence type="ECO:0000313" key="2">
    <source>
        <dbReference type="Proteomes" id="UP000243579"/>
    </source>
</evidence>
<organism evidence="1 2">
    <name type="scientific">Achlya hypogyna</name>
    <name type="common">Oomycete</name>
    <name type="synonym">Protoachlya hypogyna</name>
    <dbReference type="NCBI Taxonomy" id="1202772"/>
    <lineage>
        <taxon>Eukaryota</taxon>
        <taxon>Sar</taxon>
        <taxon>Stramenopiles</taxon>
        <taxon>Oomycota</taxon>
        <taxon>Saprolegniomycetes</taxon>
        <taxon>Saprolegniales</taxon>
        <taxon>Achlyaceae</taxon>
        <taxon>Achlya</taxon>
    </lineage>
</organism>
<proteinExistence type="predicted"/>
<accession>A0A1V9YD52</accession>
<dbReference type="SUPFAM" id="SSF81383">
    <property type="entry name" value="F-box domain"/>
    <property type="match status" value="1"/>
</dbReference>
<dbReference type="InterPro" id="IPR036047">
    <property type="entry name" value="F-box-like_dom_sf"/>
</dbReference>
<evidence type="ECO:0008006" key="3">
    <source>
        <dbReference type="Google" id="ProtNLM"/>
    </source>
</evidence>
<dbReference type="OrthoDB" id="152766at2759"/>
<protein>
    <recommendedName>
        <fullName evidence="3">F-box domain-containing protein</fullName>
    </recommendedName>
</protein>
<dbReference type="AlphaFoldDB" id="A0A1V9YD52"/>